<dbReference type="GO" id="GO:0005737">
    <property type="term" value="C:cytoplasm"/>
    <property type="evidence" value="ECO:0007669"/>
    <property type="project" value="TreeGrafter"/>
</dbReference>
<name>D5GIT4_TUBMM</name>
<dbReference type="SUPFAM" id="SSF47226">
    <property type="entry name" value="Histidine-containing phosphotransfer domain, HPT domain"/>
    <property type="match status" value="1"/>
</dbReference>
<gene>
    <name evidence="4" type="ORF">GSTUM_00008666001</name>
</gene>
<keyword evidence="1" id="KW-0597">Phosphoprotein</keyword>
<dbReference type="Proteomes" id="UP000006911">
    <property type="component" value="Unassembled WGS sequence"/>
</dbReference>
<dbReference type="STRING" id="656061.D5GIT4"/>
<evidence type="ECO:0000313" key="5">
    <source>
        <dbReference type="Proteomes" id="UP000006911"/>
    </source>
</evidence>
<dbReference type="KEGG" id="tml:GSTUM_00008666001"/>
<keyword evidence="5" id="KW-1185">Reference proteome</keyword>
<dbReference type="GO" id="GO:0043424">
    <property type="term" value="F:protein histidine kinase binding"/>
    <property type="evidence" value="ECO:0007669"/>
    <property type="project" value="InterPro"/>
</dbReference>
<dbReference type="InterPro" id="IPR045871">
    <property type="entry name" value="AHP1-5/YPD1"/>
</dbReference>
<dbReference type="Pfam" id="PF01627">
    <property type="entry name" value="Hpt"/>
    <property type="match status" value="1"/>
</dbReference>
<organism evidence="4 5">
    <name type="scientific">Tuber melanosporum (strain Mel28)</name>
    <name type="common">Perigord black truffle</name>
    <dbReference type="NCBI Taxonomy" id="656061"/>
    <lineage>
        <taxon>Eukaryota</taxon>
        <taxon>Fungi</taxon>
        <taxon>Dikarya</taxon>
        <taxon>Ascomycota</taxon>
        <taxon>Pezizomycotina</taxon>
        <taxon>Pezizomycetes</taxon>
        <taxon>Pezizales</taxon>
        <taxon>Tuberaceae</taxon>
        <taxon>Tuber</taxon>
    </lineage>
</organism>
<feature type="compositionally biased region" description="Low complexity" evidence="2">
    <location>
        <begin position="1"/>
        <end position="21"/>
    </location>
</feature>
<dbReference type="HOGENOM" id="CLU_085158_2_1_1"/>
<dbReference type="PROSITE" id="PS50894">
    <property type="entry name" value="HPT"/>
    <property type="match status" value="1"/>
</dbReference>
<evidence type="ECO:0000313" key="4">
    <source>
        <dbReference type="EMBL" id="CAZ84427.1"/>
    </source>
</evidence>
<protein>
    <submittedName>
        <fullName evidence="4">(Perigord truffle) hypothetical protein</fullName>
    </submittedName>
</protein>
<feature type="domain" description="HPt" evidence="3">
    <location>
        <begin position="55"/>
        <end position="154"/>
    </location>
</feature>
<evidence type="ECO:0000256" key="2">
    <source>
        <dbReference type="SAM" id="MobiDB-lite"/>
    </source>
</evidence>
<dbReference type="SMART" id="SM00073">
    <property type="entry name" value="HPT"/>
    <property type="match status" value="1"/>
</dbReference>
<dbReference type="GO" id="GO:0009927">
    <property type="term" value="F:histidine phosphotransfer kinase activity"/>
    <property type="evidence" value="ECO:0007669"/>
    <property type="project" value="InterPro"/>
</dbReference>
<dbReference type="OMA" id="QASTTFV"/>
<evidence type="ECO:0000256" key="1">
    <source>
        <dbReference type="PROSITE-ProRule" id="PRU00110"/>
    </source>
</evidence>
<dbReference type="CDD" id="cd00088">
    <property type="entry name" value="HPT"/>
    <property type="match status" value="1"/>
</dbReference>
<dbReference type="PANTHER" id="PTHR28242">
    <property type="entry name" value="PHOSPHORELAY INTERMEDIATE PROTEIN YPD1"/>
    <property type="match status" value="1"/>
</dbReference>
<feature type="region of interest" description="Disordered" evidence="2">
    <location>
        <begin position="1"/>
        <end position="36"/>
    </location>
</feature>
<dbReference type="InterPro" id="IPR008207">
    <property type="entry name" value="Sig_transdc_His_kin_Hpt_dom"/>
</dbReference>
<dbReference type="InParanoid" id="D5GIT4"/>
<dbReference type="AlphaFoldDB" id="D5GIT4"/>
<dbReference type="GO" id="GO:0005634">
    <property type="term" value="C:nucleus"/>
    <property type="evidence" value="ECO:0007669"/>
    <property type="project" value="TreeGrafter"/>
</dbReference>
<proteinExistence type="predicted"/>
<dbReference type="PANTHER" id="PTHR28242:SF52">
    <property type="entry name" value="PHOSPHORELAY INTERMEDIATE PROTEIN YPD1"/>
    <property type="match status" value="1"/>
</dbReference>
<feature type="modified residue" description="Phosphohistidine" evidence="1">
    <location>
        <position position="94"/>
    </location>
</feature>
<dbReference type="RefSeq" id="XP_002840236.1">
    <property type="nucleotide sequence ID" value="XM_002840190.1"/>
</dbReference>
<dbReference type="eggNOG" id="KOG4747">
    <property type="taxonomic scope" value="Eukaryota"/>
</dbReference>
<accession>D5GIT4</accession>
<evidence type="ECO:0000259" key="3">
    <source>
        <dbReference type="PROSITE" id="PS50894"/>
    </source>
</evidence>
<dbReference type="GO" id="GO:0000160">
    <property type="term" value="P:phosphorelay signal transduction system"/>
    <property type="evidence" value="ECO:0007669"/>
    <property type="project" value="InterPro"/>
</dbReference>
<dbReference type="Gene3D" id="1.20.120.160">
    <property type="entry name" value="HPT domain"/>
    <property type="match status" value="1"/>
</dbReference>
<dbReference type="InterPro" id="IPR036641">
    <property type="entry name" value="HPT_dom_sf"/>
</dbReference>
<dbReference type="EMBL" id="FN430328">
    <property type="protein sequence ID" value="CAZ84427.1"/>
    <property type="molecule type" value="Genomic_DNA"/>
</dbReference>
<dbReference type="GeneID" id="9185645"/>
<dbReference type="FunCoup" id="D5GIT4">
    <property type="interactions" value="85"/>
</dbReference>
<reference evidence="4 5" key="1">
    <citation type="journal article" date="2010" name="Nature">
        <title>Perigord black truffle genome uncovers evolutionary origins and mechanisms of symbiosis.</title>
        <authorList>
            <person name="Martin F."/>
            <person name="Kohler A."/>
            <person name="Murat C."/>
            <person name="Balestrini R."/>
            <person name="Coutinho P.M."/>
            <person name="Jaillon O."/>
            <person name="Montanini B."/>
            <person name="Morin E."/>
            <person name="Noel B."/>
            <person name="Percudani R."/>
            <person name="Porcel B."/>
            <person name="Rubini A."/>
            <person name="Amicucci A."/>
            <person name="Amselem J."/>
            <person name="Anthouard V."/>
            <person name="Arcioni S."/>
            <person name="Artiguenave F."/>
            <person name="Aury J.M."/>
            <person name="Ballario P."/>
            <person name="Bolchi A."/>
            <person name="Brenna A."/>
            <person name="Brun A."/>
            <person name="Buee M."/>
            <person name="Cantarel B."/>
            <person name="Chevalier G."/>
            <person name="Couloux A."/>
            <person name="Da Silva C."/>
            <person name="Denoeud F."/>
            <person name="Duplessis S."/>
            <person name="Ghignone S."/>
            <person name="Hilselberger B."/>
            <person name="Iotti M."/>
            <person name="Marcais B."/>
            <person name="Mello A."/>
            <person name="Miranda M."/>
            <person name="Pacioni G."/>
            <person name="Quesneville H."/>
            <person name="Riccioni C."/>
            <person name="Ruotolo R."/>
            <person name="Splivallo R."/>
            <person name="Stocchi V."/>
            <person name="Tisserant E."/>
            <person name="Viscomi A.R."/>
            <person name="Zambonelli A."/>
            <person name="Zampieri E."/>
            <person name="Henrissat B."/>
            <person name="Lebrun M.H."/>
            <person name="Paolocci F."/>
            <person name="Bonfante P."/>
            <person name="Ottonello S."/>
            <person name="Wincker P."/>
        </authorList>
    </citation>
    <scope>NUCLEOTIDE SEQUENCE [LARGE SCALE GENOMIC DNA]</scope>
    <source>
        <strain evidence="4 5">Mel28</strain>
    </source>
</reference>
<sequence>MPSKDTGTTTTKETAAVAESESYQSERARPDSNVDPDFIDLSTFEQILEMDDDEDHEFSRTIVFGFMEQAEETFKKMRDHLNQKDLHELSQLGHFLKGSSATLGLTKVKDHCEKIQNLGSGRDETGNASIDDSELNLARIKSALGEMEKEYTRVRVYFTRYYEDPLKNFQP</sequence>